<comment type="caution">
    <text evidence="1">The sequence shown here is derived from an EMBL/GenBank/DDBJ whole genome shotgun (WGS) entry which is preliminary data.</text>
</comment>
<feature type="non-terminal residue" evidence="1">
    <location>
        <position position="92"/>
    </location>
</feature>
<dbReference type="AlphaFoldDB" id="A0A820FY37"/>
<organism evidence="1 2">
    <name type="scientific">Rotaria sordida</name>
    <dbReference type="NCBI Taxonomy" id="392033"/>
    <lineage>
        <taxon>Eukaryota</taxon>
        <taxon>Metazoa</taxon>
        <taxon>Spiralia</taxon>
        <taxon>Gnathifera</taxon>
        <taxon>Rotifera</taxon>
        <taxon>Eurotatoria</taxon>
        <taxon>Bdelloidea</taxon>
        <taxon>Philodinida</taxon>
        <taxon>Philodinidae</taxon>
        <taxon>Rotaria</taxon>
    </lineage>
</organism>
<sequence length="92" mass="10882">MLKSIPGNRYIPLNFVSKLVQRFPSLTHIELQVFSFDDCVSTIDILLSHLKNLSYLKIYYSQVSLLDHSFSRNYIIDKRRETFGFNIIDEHK</sequence>
<dbReference type="EMBL" id="CAJOBD010026349">
    <property type="protein sequence ID" value="CAF4267390.1"/>
    <property type="molecule type" value="Genomic_DNA"/>
</dbReference>
<evidence type="ECO:0000313" key="1">
    <source>
        <dbReference type="EMBL" id="CAF4267390.1"/>
    </source>
</evidence>
<dbReference type="Proteomes" id="UP000663836">
    <property type="component" value="Unassembled WGS sequence"/>
</dbReference>
<gene>
    <name evidence="1" type="ORF">JBS370_LOCUS39301</name>
</gene>
<evidence type="ECO:0000313" key="2">
    <source>
        <dbReference type="Proteomes" id="UP000663836"/>
    </source>
</evidence>
<accession>A0A820FY37</accession>
<protein>
    <submittedName>
        <fullName evidence="1">Uncharacterized protein</fullName>
    </submittedName>
</protein>
<name>A0A820FY37_9BILA</name>
<reference evidence="1" key="1">
    <citation type="submission" date="2021-02" db="EMBL/GenBank/DDBJ databases">
        <authorList>
            <person name="Nowell W R."/>
        </authorList>
    </citation>
    <scope>NUCLEOTIDE SEQUENCE</scope>
</reference>
<proteinExistence type="predicted"/>